<feature type="active site" description="Proton donor/acceptor" evidence="2">
    <location>
        <position position="116"/>
    </location>
</feature>
<dbReference type="SUPFAM" id="SSF63817">
    <property type="entry name" value="Sortase"/>
    <property type="match status" value="1"/>
</dbReference>
<dbReference type="GO" id="GO:0016787">
    <property type="term" value="F:hydrolase activity"/>
    <property type="evidence" value="ECO:0007669"/>
    <property type="project" value="UniProtKB-KW"/>
</dbReference>
<reference evidence="4 5" key="1">
    <citation type="submission" date="2014-07" db="EMBL/GenBank/DDBJ databases">
        <authorList>
            <person name="Wibberg Daniel"/>
        </authorList>
    </citation>
    <scope>NUCLEOTIDE SEQUENCE [LARGE SCALE GENOMIC DNA]</scope>
</reference>
<gene>
    <name evidence="4" type="ORF">BT1A1_3250</name>
</gene>
<dbReference type="InterPro" id="IPR042000">
    <property type="entry name" value="Sortase_D_2"/>
</dbReference>
<evidence type="ECO:0008006" key="6">
    <source>
        <dbReference type="Google" id="ProtNLM"/>
    </source>
</evidence>
<keyword evidence="3" id="KW-1133">Transmembrane helix</keyword>
<dbReference type="RefSeq" id="WP_051989191.1">
    <property type="nucleotide sequence ID" value="NZ_CCRF01000098.1"/>
</dbReference>
<keyword evidence="1" id="KW-0378">Hydrolase</keyword>
<evidence type="ECO:0000313" key="5">
    <source>
        <dbReference type="Proteomes" id="UP000040576"/>
    </source>
</evidence>
<keyword evidence="5" id="KW-1185">Reference proteome</keyword>
<dbReference type="InterPro" id="IPR023365">
    <property type="entry name" value="Sortase_dom-sf"/>
</dbReference>
<dbReference type="Proteomes" id="UP000040576">
    <property type="component" value="Unassembled WGS sequence"/>
</dbReference>
<evidence type="ECO:0000256" key="1">
    <source>
        <dbReference type="ARBA" id="ARBA00022801"/>
    </source>
</evidence>
<sequence length="201" mass="22716">MKRIGNIFVIVGVVLIVFVAYTKLKTYLEQQKLFKEYTSLNFIEEENEETLEGDDLEEAKNGSVIGILEIPKIDLKTPIVEGAGEENIKYAVGHLPSSSSVGNIGKKNENFAIAGHRSYTYGKFFNRLDELEKGNKIIIKVRNEELTYKVFDKKIVKPTDVDVVKPVKGKSMVTLITCHPPYSNESRLIIFSELAFQKVLE</sequence>
<name>A0A090IZ57_9BACI</name>
<organism evidence="4 5">
    <name type="scientific">Caldibacillus thermoamylovorans</name>
    <dbReference type="NCBI Taxonomy" id="35841"/>
    <lineage>
        <taxon>Bacteria</taxon>
        <taxon>Bacillati</taxon>
        <taxon>Bacillota</taxon>
        <taxon>Bacilli</taxon>
        <taxon>Bacillales</taxon>
        <taxon>Bacillaceae</taxon>
        <taxon>Caldibacillus</taxon>
    </lineage>
</organism>
<proteinExistence type="predicted"/>
<dbReference type="InterPro" id="IPR005754">
    <property type="entry name" value="Sortase"/>
</dbReference>
<dbReference type="Pfam" id="PF04203">
    <property type="entry name" value="Sortase"/>
    <property type="match status" value="1"/>
</dbReference>
<dbReference type="Gene3D" id="2.40.260.10">
    <property type="entry name" value="Sortase"/>
    <property type="match status" value="1"/>
</dbReference>
<dbReference type="EMBL" id="CCRF01000098">
    <property type="protein sequence ID" value="CEE03032.1"/>
    <property type="molecule type" value="Genomic_DNA"/>
</dbReference>
<evidence type="ECO:0000256" key="3">
    <source>
        <dbReference type="SAM" id="Phobius"/>
    </source>
</evidence>
<feature type="active site" description="Acyl-thioester intermediate" evidence="2">
    <location>
        <position position="178"/>
    </location>
</feature>
<keyword evidence="3" id="KW-0812">Transmembrane</keyword>
<dbReference type="CDD" id="cd06166">
    <property type="entry name" value="Sortase_D_2"/>
    <property type="match status" value="1"/>
</dbReference>
<accession>A0A090IZ57</accession>
<protein>
    <recommendedName>
        <fullName evidence="6">Class D sortase</fullName>
    </recommendedName>
</protein>
<feature type="transmembrane region" description="Helical" evidence="3">
    <location>
        <begin position="6"/>
        <end position="24"/>
    </location>
</feature>
<keyword evidence="3" id="KW-0472">Membrane</keyword>
<dbReference type="AlphaFoldDB" id="A0A090IZ57"/>
<dbReference type="NCBIfam" id="TIGR01076">
    <property type="entry name" value="sortase_fam"/>
    <property type="match status" value="1"/>
</dbReference>
<evidence type="ECO:0000313" key="4">
    <source>
        <dbReference type="EMBL" id="CEE03032.1"/>
    </source>
</evidence>
<evidence type="ECO:0000256" key="2">
    <source>
        <dbReference type="PIRSR" id="PIRSR605754-1"/>
    </source>
</evidence>